<keyword evidence="1" id="KW-0812">Transmembrane</keyword>
<dbReference type="Proteomes" id="UP000635983">
    <property type="component" value="Unassembled WGS sequence"/>
</dbReference>
<keyword evidence="3" id="KW-1185">Reference proteome</keyword>
<organism evidence="2 3">
    <name type="scientific">Pseudomonas matsuisoli</name>
    <dbReference type="NCBI Taxonomy" id="1515666"/>
    <lineage>
        <taxon>Bacteria</taxon>
        <taxon>Pseudomonadati</taxon>
        <taxon>Pseudomonadota</taxon>
        <taxon>Gammaproteobacteria</taxon>
        <taxon>Pseudomonadales</taxon>
        <taxon>Pseudomonadaceae</taxon>
        <taxon>Pseudomonas</taxon>
    </lineage>
</organism>
<accession>A0A917UXI5</accession>
<evidence type="ECO:0000256" key="1">
    <source>
        <dbReference type="SAM" id="Phobius"/>
    </source>
</evidence>
<feature type="transmembrane region" description="Helical" evidence="1">
    <location>
        <begin position="98"/>
        <end position="114"/>
    </location>
</feature>
<reference evidence="2" key="1">
    <citation type="journal article" date="2014" name="Int. J. Syst. Evol. Microbiol.">
        <title>Complete genome sequence of Corynebacterium casei LMG S-19264T (=DSM 44701T), isolated from a smear-ripened cheese.</title>
        <authorList>
            <consortium name="US DOE Joint Genome Institute (JGI-PGF)"/>
            <person name="Walter F."/>
            <person name="Albersmeier A."/>
            <person name="Kalinowski J."/>
            <person name="Ruckert C."/>
        </authorList>
    </citation>
    <scope>NUCLEOTIDE SEQUENCE</scope>
    <source>
        <strain evidence="2">JCM 30078</strain>
    </source>
</reference>
<dbReference type="PROSITE" id="PS51257">
    <property type="entry name" value="PROKAR_LIPOPROTEIN"/>
    <property type="match status" value="1"/>
</dbReference>
<evidence type="ECO:0000313" key="2">
    <source>
        <dbReference type="EMBL" id="GGJ93160.1"/>
    </source>
</evidence>
<proteinExistence type="predicted"/>
<feature type="transmembrane region" description="Helical" evidence="1">
    <location>
        <begin position="6"/>
        <end position="27"/>
    </location>
</feature>
<dbReference type="RefSeq" id="WP_229779338.1">
    <property type="nucleotide sequence ID" value="NZ_BMPO01000004.1"/>
</dbReference>
<feature type="transmembrane region" description="Helical" evidence="1">
    <location>
        <begin position="39"/>
        <end position="58"/>
    </location>
</feature>
<keyword evidence="1" id="KW-1133">Transmembrane helix</keyword>
<reference evidence="2" key="2">
    <citation type="submission" date="2020-09" db="EMBL/GenBank/DDBJ databases">
        <authorList>
            <person name="Sun Q."/>
            <person name="Ohkuma M."/>
        </authorList>
    </citation>
    <scope>NUCLEOTIDE SEQUENCE</scope>
    <source>
        <strain evidence="2">JCM 30078</strain>
    </source>
</reference>
<name>A0A917UXI5_9PSED</name>
<feature type="transmembrane region" description="Helical" evidence="1">
    <location>
        <begin position="361"/>
        <end position="382"/>
    </location>
</feature>
<comment type="caution">
    <text evidence="2">The sequence shown here is derived from an EMBL/GenBank/DDBJ whole genome shotgun (WGS) entry which is preliminary data.</text>
</comment>
<feature type="transmembrane region" description="Helical" evidence="1">
    <location>
        <begin position="64"/>
        <end position="86"/>
    </location>
</feature>
<keyword evidence="1" id="KW-0472">Membrane</keyword>
<dbReference type="AlphaFoldDB" id="A0A917UXI5"/>
<protein>
    <submittedName>
        <fullName evidence="2">Uncharacterized protein</fullName>
    </submittedName>
</protein>
<gene>
    <name evidence="2" type="ORF">GCM10009304_18790</name>
</gene>
<sequence length="426" mass="48563">MLRQLFAYRNLLFLLMLLSSGCIFLTDDKKAGLPYIRELYLMGILGSTALLFACWKRIYSSKTALWILFMGVVLPVSSAVLAKLNWGQPIIYGLLEERRSFSYLVFFPTLFLLFKTNPSMEQVERFVLYVALICATIGFMYYLKIIPENAAVSFQVDAKEVGENAVLLRPDRYRIGGAFVSLSAFMLMYQMKERVSLNKLLLLLFFAAYLWLVIQTRQTMVVWALAAVWIFRNRIDSLLKLGLLAGMILVLSYIVMPDFYVAQFEKFQALLEEATGGPGVRDVTISISMRAVAENMYIGLGALSLQWNGGFSSVYNPHFYLSDVGIVGVYYRFGFLTPFIALIFYAGYLRIMKRCKDKGPLLLAFQLSFWFGMFNMVLSNALTYGGDTLGFATALFLYYSKVSAAERSINRSREWVNYGAVQYRHN</sequence>
<feature type="transmembrane region" description="Helical" evidence="1">
    <location>
        <begin position="238"/>
        <end position="256"/>
    </location>
</feature>
<evidence type="ECO:0000313" key="3">
    <source>
        <dbReference type="Proteomes" id="UP000635983"/>
    </source>
</evidence>
<dbReference type="EMBL" id="BMPO01000004">
    <property type="protein sequence ID" value="GGJ93160.1"/>
    <property type="molecule type" value="Genomic_DNA"/>
</dbReference>
<feature type="transmembrane region" description="Helical" evidence="1">
    <location>
        <begin position="126"/>
        <end position="143"/>
    </location>
</feature>
<feature type="transmembrane region" description="Helical" evidence="1">
    <location>
        <begin position="203"/>
        <end position="231"/>
    </location>
</feature>
<feature type="transmembrane region" description="Helical" evidence="1">
    <location>
        <begin position="329"/>
        <end position="349"/>
    </location>
</feature>